<evidence type="ECO:0000313" key="2">
    <source>
        <dbReference type="EMBL" id="GMH16159.1"/>
    </source>
</evidence>
<gene>
    <name evidence="2" type="ORF">Nepgr_018000</name>
</gene>
<dbReference type="EMBL" id="BSYO01000016">
    <property type="protein sequence ID" value="GMH16159.1"/>
    <property type="molecule type" value="Genomic_DNA"/>
</dbReference>
<feature type="region of interest" description="Disordered" evidence="1">
    <location>
        <begin position="71"/>
        <end position="93"/>
    </location>
</feature>
<sequence length="93" mass="10012">MDKQAVQPLQKPWASIMQATMGITIHISSIATSAGNPAQIHTPANSTVYPLQNFCCRHVLSIIHDQPITPQAEATSVPPASALTSSCSDKRRF</sequence>
<name>A0AAD3SSR9_NEPGR</name>
<organism evidence="2 3">
    <name type="scientific">Nepenthes gracilis</name>
    <name type="common">Slender pitcher plant</name>
    <dbReference type="NCBI Taxonomy" id="150966"/>
    <lineage>
        <taxon>Eukaryota</taxon>
        <taxon>Viridiplantae</taxon>
        <taxon>Streptophyta</taxon>
        <taxon>Embryophyta</taxon>
        <taxon>Tracheophyta</taxon>
        <taxon>Spermatophyta</taxon>
        <taxon>Magnoliopsida</taxon>
        <taxon>eudicotyledons</taxon>
        <taxon>Gunneridae</taxon>
        <taxon>Pentapetalae</taxon>
        <taxon>Caryophyllales</taxon>
        <taxon>Nepenthaceae</taxon>
        <taxon>Nepenthes</taxon>
    </lineage>
</organism>
<proteinExistence type="predicted"/>
<accession>A0AAD3SSR9</accession>
<dbReference type="AlphaFoldDB" id="A0AAD3SSR9"/>
<evidence type="ECO:0000313" key="3">
    <source>
        <dbReference type="Proteomes" id="UP001279734"/>
    </source>
</evidence>
<dbReference type="Proteomes" id="UP001279734">
    <property type="component" value="Unassembled WGS sequence"/>
</dbReference>
<evidence type="ECO:0000256" key="1">
    <source>
        <dbReference type="SAM" id="MobiDB-lite"/>
    </source>
</evidence>
<keyword evidence="3" id="KW-1185">Reference proteome</keyword>
<reference evidence="2" key="1">
    <citation type="submission" date="2023-05" db="EMBL/GenBank/DDBJ databases">
        <title>Nepenthes gracilis genome sequencing.</title>
        <authorList>
            <person name="Fukushima K."/>
        </authorList>
    </citation>
    <scope>NUCLEOTIDE SEQUENCE</scope>
    <source>
        <strain evidence="2">SING2019-196</strain>
    </source>
</reference>
<comment type="caution">
    <text evidence="2">The sequence shown here is derived from an EMBL/GenBank/DDBJ whole genome shotgun (WGS) entry which is preliminary data.</text>
</comment>
<protein>
    <submittedName>
        <fullName evidence="2">Uncharacterized protein</fullName>
    </submittedName>
</protein>